<organism evidence="4 5">
    <name type="scientific">Candidatus Avoscillospira avicola</name>
    <dbReference type="NCBI Taxonomy" id="2840706"/>
    <lineage>
        <taxon>Bacteria</taxon>
        <taxon>Bacillati</taxon>
        <taxon>Bacillota</taxon>
        <taxon>Clostridia</taxon>
        <taxon>Eubacteriales</taxon>
        <taxon>Oscillospiraceae</taxon>
        <taxon>Oscillospiraceae incertae sedis</taxon>
        <taxon>Candidatus Avoscillospira</taxon>
    </lineage>
</organism>
<gene>
    <name evidence="4" type="ORF">IAA53_02115</name>
</gene>
<evidence type="ECO:0000313" key="5">
    <source>
        <dbReference type="Proteomes" id="UP000824239"/>
    </source>
</evidence>
<dbReference type="PROSITE" id="PS51186">
    <property type="entry name" value="GNAT"/>
    <property type="match status" value="1"/>
</dbReference>
<dbReference type="Gene3D" id="3.40.630.30">
    <property type="match status" value="1"/>
</dbReference>
<dbReference type="AlphaFoldDB" id="A0A9D1IVI8"/>
<evidence type="ECO:0000256" key="2">
    <source>
        <dbReference type="ARBA" id="ARBA00023315"/>
    </source>
</evidence>
<evidence type="ECO:0000259" key="3">
    <source>
        <dbReference type="PROSITE" id="PS51186"/>
    </source>
</evidence>
<evidence type="ECO:0000256" key="1">
    <source>
        <dbReference type="ARBA" id="ARBA00022679"/>
    </source>
</evidence>
<proteinExistence type="predicted"/>
<evidence type="ECO:0000313" key="4">
    <source>
        <dbReference type="EMBL" id="HIR50077.1"/>
    </source>
</evidence>
<dbReference type="EMBL" id="DVHE01000014">
    <property type="protein sequence ID" value="HIR50077.1"/>
    <property type="molecule type" value="Genomic_DNA"/>
</dbReference>
<keyword evidence="1" id="KW-0808">Transferase</keyword>
<dbReference type="Pfam" id="PF00583">
    <property type="entry name" value="Acetyltransf_1"/>
    <property type="match status" value="1"/>
</dbReference>
<sequence length="155" mass="17976">MRDIVIRYASIHDHADVEAIFQEVHQLHVTLRPDCYQPRETLLSLEEFQQAVEEKTLLVADWNGQVVGVLYYSERSRKVTAQMTQRILFIDCLAVTESLRSRGIGRQLLAFAREIRAQQHFDCLELQVNAQNLPARAFYEAIGFTERSINLELLE</sequence>
<dbReference type="InterPro" id="IPR000182">
    <property type="entry name" value="GNAT_dom"/>
</dbReference>
<reference evidence="4" key="2">
    <citation type="journal article" date="2021" name="PeerJ">
        <title>Extensive microbial diversity within the chicken gut microbiome revealed by metagenomics and culture.</title>
        <authorList>
            <person name="Gilroy R."/>
            <person name="Ravi A."/>
            <person name="Getino M."/>
            <person name="Pursley I."/>
            <person name="Horton D.L."/>
            <person name="Alikhan N.F."/>
            <person name="Baker D."/>
            <person name="Gharbi K."/>
            <person name="Hall N."/>
            <person name="Watson M."/>
            <person name="Adriaenssens E.M."/>
            <person name="Foster-Nyarko E."/>
            <person name="Jarju S."/>
            <person name="Secka A."/>
            <person name="Antonio M."/>
            <person name="Oren A."/>
            <person name="Chaudhuri R.R."/>
            <person name="La Ragione R."/>
            <person name="Hildebrand F."/>
            <person name="Pallen M.J."/>
        </authorList>
    </citation>
    <scope>NUCLEOTIDE SEQUENCE</scope>
    <source>
        <strain evidence="4">ChiBcec15-4380</strain>
    </source>
</reference>
<keyword evidence="2" id="KW-0012">Acyltransferase</keyword>
<dbReference type="InterPro" id="IPR050832">
    <property type="entry name" value="Bact_Acetyltransf"/>
</dbReference>
<accession>A0A9D1IVI8</accession>
<dbReference type="SUPFAM" id="SSF55729">
    <property type="entry name" value="Acyl-CoA N-acyltransferases (Nat)"/>
    <property type="match status" value="1"/>
</dbReference>
<dbReference type="InterPro" id="IPR016181">
    <property type="entry name" value="Acyl_CoA_acyltransferase"/>
</dbReference>
<dbReference type="PANTHER" id="PTHR43877">
    <property type="entry name" value="AMINOALKYLPHOSPHONATE N-ACETYLTRANSFERASE-RELATED-RELATED"/>
    <property type="match status" value="1"/>
</dbReference>
<name>A0A9D1IVI8_9FIRM</name>
<dbReference type="Proteomes" id="UP000824239">
    <property type="component" value="Unassembled WGS sequence"/>
</dbReference>
<feature type="domain" description="N-acetyltransferase" evidence="3">
    <location>
        <begin position="4"/>
        <end position="155"/>
    </location>
</feature>
<dbReference type="CDD" id="cd04301">
    <property type="entry name" value="NAT_SF"/>
    <property type="match status" value="1"/>
</dbReference>
<reference evidence="4" key="1">
    <citation type="submission" date="2020-10" db="EMBL/GenBank/DDBJ databases">
        <authorList>
            <person name="Gilroy R."/>
        </authorList>
    </citation>
    <scope>NUCLEOTIDE SEQUENCE</scope>
    <source>
        <strain evidence="4">ChiBcec15-4380</strain>
    </source>
</reference>
<dbReference type="GO" id="GO:0016747">
    <property type="term" value="F:acyltransferase activity, transferring groups other than amino-acyl groups"/>
    <property type="evidence" value="ECO:0007669"/>
    <property type="project" value="InterPro"/>
</dbReference>
<comment type="caution">
    <text evidence="4">The sequence shown here is derived from an EMBL/GenBank/DDBJ whole genome shotgun (WGS) entry which is preliminary data.</text>
</comment>
<protein>
    <submittedName>
        <fullName evidence="4">GNAT family N-acetyltransferase</fullName>
    </submittedName>
</protein>